<dbReference type="OrthoDB" id="9804300at2"/>
<keyword evidence="5 8" id="KW-0812">Transmembrane</keyword>
<evidence type="ECO:0000256" key="7">
    <source>
        <dbReference type="ARBA" id="ARBA00023136"/>
    </source>
</evidence>
<dbReference type="PANTHER" id="PTHR30477">
    <property type="entry name" value="ABC-TRANSPORTER METAL-BINDING PROTEIN"/>
    <property type="match status" value="1"/>
</dbReference>
<evidence type="ECO:0000256" key="4">
    <source>
        <dbReference type="ARBA" id="ARBA00022475"/>
    </source>
</evidence>
<dbReference type="GO" id="GO:0055085">
    <property type="term" value="P:transmembrane transport"/>
    <property type="evidence" value="ECO:0007669"/>
    <property type="project" value="InterPro"/>
</dbReference>
<evidence type="ECO:0000256" key="2">
    <source>
        <dbReference type="ARBA" id="ARBA00008034"/>
    </source>
</evidence>
<gene>
    <name evidence="10" type="ORF">CHU95_16290</name>
</gene>
<dbReference type="AlphaFoldDB" id="A0A255YT56"/>
<dbReference type="RefSeq" id="WP_094457401.1">
    <property type="nucleotide sequence ID" value="NZ_NOXU01000031.1"/>
</dbReference>
<comment type="caution">
    <text evidence="10">The sequence shown here is derived from an EMBL/GenBank/DDBJ whole genome shotgun (WGS) entry which is preliminary data.</text>
</comment>
<proteinExistence type="inferred from homology"/>
<keyword evidence="6 9" id="KW-1133">Transmembrane helix</keyword>
<dbReference type="Gene3D" id="1.10.3470.10">
    <property type="entry name" value="ABC transporter involved in vitamin B12 uptake, BtuC"/>
    <property type="match status" value="1"/>
</dbReference>
<comment type="subcellular location">
    <subcellularLocation>
        <location evidence="1 8">Cell membrane</location>
        <topology evidence="1 8">Multi-pass membrane protein</topology>
    </subcellularLocation>
</comment>
<dbReference type="SUPFAM" id="SSF81345">
    <property type="entry name" value="ABC transporter involved in vitamin B12 uptake, BtuC"/>
    <property type="match status" value="1"/>
</dbReference>
<dbReference type="InterPro" id="IPR037294">
    <property type="entry name" value="ABC_BtuC-like"/>
</dbReference>
<feature type="transmembrane region" description="Helical" evidence="9">
    <location>
        <begin position="15"/>
        <end position="35"/>
    </location>
</feature>
<sequence>MTLDAATFLSVDLPALLAALFACLSCALVGNFLVLRRQALMGDAISHAVLPGIVAGFLVAGTRDTVPMLAGALTAALVAGVMIELVRRLGRVEAGAAMGVVFTGLFALGVVLIEQGPARQIDLDADCVLYGQLEAILWLAPNGWSDLTDPALWATLPRQVVQLVAVFALCLVIILIFLKELTLVCFDPALADTLGLKSGLVQHGIVGLAALAAIAAFEAVGSILVIAMLICPAATARLYTDRMGTQLVVSLLVGGVTGLGGYALAAFGPSLLGYDMAVNAAGSIAVLAGVILGLSILLAPRYGVLARATGRAMRGAAA</sequence>
<evidence type="ECO:0000313" key="11">
    <source>
        <dbReference type="Proteomes" id="UP000216998"/>
    </source>
</evidence>
<dbReference type="EMBL" id="NOXU01000031">
    <property type="protein sequence ID" value="OYQ32361.1"/>
    <property type="molecule type" value="Genomic_DNA"/>
</dbReference>
<reference evidence="10 11" key="1">
    <citation type="submission" date="2017-07" db="EMBL/GenBank/DDBJ databases">
        <title>Niveispirillum cyanobacteriorum sp. nov., isolated from cyanobacterial aggregates in a eutrophic lake.</title>
        <authorList>
            <person name="Cai H."/>
        </authorList>
    </citation>
    <scope>NUCLEOTIDE SEQUENCE [LARGE SCALE GENOMIC DNA]</scope>
    <source>
        <strain evidence="11">TH1-14</strain>
    </source>
</reference>
<keyword evidence="7 9" id="KW-0472">Membrane</keyword>
<feature type="transmembrane region" description="Helical" evidence="9">
    <location>
        <begin position="280"/>
        <end position="304"/>
    </location>
</feature>
<feature type="transmembrane region" description="Helical" evidence="9">
    <location>
        <begin position="247"/>
        <end position="268"/>
    </location>
</feature>
<feature type="transmembrane region" description="Helical" evidence="9">
    <location>
        <begin position="94"/>
        <end position="113"/>
    </location>
</feature>
<dbReference type="Pfam" id="PF00950">
    <property type="entry name" value="ABC-3"/>
    <property type="match status" value="2"/>
</dbReference>
<evidence type="ECO:0000256" key="3">
    <source>
        <dbReference type="ARBA" id="ARBA00022448"/>
    </source>
</evidence>
<dbReference type="InterPro" id="IPR001626">
    <property type="entry name" value="ABC_TroCD"/>
</dbReference>
<organism evidence="10 11">
    <name type="scientific">Niveispirillum lacus</name>
    <dbReference type="NCBI Taxonomy" id="1981099"/>
    <lineage>
        <taxon>Bacteria</taxon>
        <taxon>Pseudomonadati</taxon>
        <taxon>Pseudomonadota</taxon>
        <taxon>Alphaproteobacteria</taxon>
        <taxon>Rhodospirillales</taxon>
        <taxon>Azospirillaceae</taxon>
        <taxon>Niveispirillum</taxon>
    </lineage>
</organism>
<accession>A0A255YT56</accession>
<evidence type="ECO:0000256" key="5">
    <source>
        <dbReference type="ARBA" id="ARBA00022692"/>
    </source>
</evidence>
<keyword evidence="11" id="KW-1185">Reference proteome</keyword>
<feature type="transmembrane region" description="Helical" evidence="9">
    <location>
        <begin position="199"/>
        <end position="217"/>
    </location>
</feature>
<comment type="similarity">
    <text evidence="2 8">Belongs to the ABC-3 integral membrane protein family.</text>
</comment>
<evidence type="ECO:0000256" key="1">
    <source>
        <dbReference type="ARBA" id="ARBA00004651"/>
    </source>
</evidence>
<name>A0A255YT56_9PROT</name>
<dbReference type="PANTHER" id="PTHR30477:SF8">
    <property type="entry name" value="METAL TRANSPORT SYSTEM MEMBRANE PROTEIN CT_070-RELATED"/>
    <property type="match status" value="1"/>
</dbReference>
<evidence type="ECO:0000256" key="8">
    <source>
        <dbReference type="RuleBase" id="RU003943"/>
    </source>
</evidence>
<feature type="transmembrane region" description="Helical" evidence="9">
    <location>
        <begin position="160"/>
        <end position="178"/>
    </location>
</feature>
<feature type="transmembrane region" description="Helical" evidence="9">
    <location>
        <begin position="44"/>
        <end position="62"/>
    </location>
</feature>
<dbReference type="GO" id="GO:0043190">
    <property type="term" value="C:ATP-binding cassette (ABC) transporter complex"/>
    <property type="evidence" value="ECO:0007669"/>
    <property type="project" value="InterPro"/>
</dbReference>
<evidence type="ECO:0000256" key="9">
    <source>
        <dbReference type="SAM" id="Phobius"/>
    </source>
</evidence>
<evidence type="ECO:0000313" key="10">
    <source>
        <dbReference type="EMBL" id="OYQ32361.1"/>
    </source>
</evidence>
<keyword evidence="3 8" id="KW-0813">Transport</keyword>
<dbReference type="Proteomes" id="UP000216998">
    <property type="component" value="Unassembled WGS sequence"/>
</dbReference>
<evidence type="ECO:0000256" key="6">
    <source>
        <dbReference type="ARBA" id="ARBA00022989"/>
    </source>
</evidence>
<protein>
    <submittedName>
        <fullName evidence="10">Zinc ABC transporter permease</fullName>
    </submittedName>
</protein>
<dbReference type="GO" id="GO:0010043">
    <property type="term" value="P:response to zinc ion"/>
    <property type="evidence" value="ECO:0007669"/>
    <property type="project" value="TreeGrafter"/>
</dbReference>
<feature type="transmembrane region" description="Helical" evidence="9">
    <location>
        <begin position="68"/>
        <end position="87"/>
    </location>
</feature>
<keyword evidence="4" id="KW-1003">Cell membrane</keyword>